<proteinExistence type="predicted"/>
<dbReference type="Proteomes" id="UP000823674">
    <property type="component" value="Chromosome A08"/>
</dbReference>
<organism evidence="2 3">
    <name type="scientific">Brassica rapa subsp. trilocularis</name>
    <dbReference type="NCBI Taxonomy" id="1813537"/>
    <lineage>
        <taxon>Eukaryota</taxon>
        <taxon>Viridiplantae</taxon>
        <taxon>Streptophyta</taxon>
        <taxon>Embryophyta</taxon>
        <taxon>Tracheophyta</taxon>
        <taxon>Spermatophyta</taxon>
        <taxon>Magnoliopsida</taxon>
        <taxon>eudicotyledons</taxon>
        <taxon>Gunneridae</taxon>
        <taxon>Pentapetalae</taxon>
        <taxon>rosids</taxon>
        <taxon>malvids</taxon>
        <taxon>Brassicales</taxon>
        <taxon>Brassicaceae</taxon>
        <taxon>Brassiceae</taxon>
        <taxon>Brassica</taxon>
    </lineage>
</organism>
<evidence type="ECO:0000313" key="3">
    <source>
        <dbReference type="Proteomes" id="UP000823674"/>
    </source>
</evidence>
<dbReference type="InterPro" id="IPR012675">
    <property type="entry name" value="Beta-grasp_dom_sf"/>
</dbReference>
<evidence type="ECO:0000313" key="2">
    <source>
        <dbReference type="EMBL" id="KAG5390136.1"/>
    </source>
</evidence>
<feature type="non-terminal residue" evidence="2">
    <location>
        <position position="349"/>
    </location>
</feature>
<evidence type="ECO:0000256" key="1">
    <source>
        <dbReference type="SAM" id="MobiDB-lite"/>
    </source>
</evidence>
<sequence>MAMNPVKTSGKSPVHPEWTLNQQKFEMQFWSSDQTLNQARKLRIGHIKHILPQFECAPLLTISHASAGVKPPTQHDISKGVPARTVGCGFQSGETLDTKKRTIHVSDATAITHEGIKDINGKLQHERRYSERSSGSISFKKSNQTATLEAINMMRLMDKDCENFGIHEDEYHSIVSRPSRSRFHPPCFTFFAPSVIARIGKRLDRLKKGNAKDSQSKVKTGGSRKICSRKNPGSPSYGKPAESVALSDLEKKAVKHLCLRTMKRMPILLSRRKRFELARRQRKWLGNLIRATYSLLGFQAYFTSGEKETRVWTVHAFEFPISLHSMGFLGVAYEDLFSAGSLPAAKEKT</sequence>
<reference evidence="2 3" key="1">
    <citation type="submission" date="2021-03" db="EMBL/GenBank/DDBJ databases">
        <authorList>
            <person name="King G.J."/>
            <person name="Bancroft I."/>
            <person name="Baten A."/>
            <person name="Bloomfield J."/>
            <person name="Borpatragohain P."/>
            <person name="He Z."/>
            <person name="Irish N."/>
            <person name="Irwin J."/>
            <person name="Liu K."/>
            <person name="Mauleon R.P."/>
            <person name="Moore J."/>
            <person name="Morris R."/>
            <person name="Ostergaard L."/>
            <person name="Wang B."/>
            <person name="Wells R."/>
        </authorList>
    </citation>
    <scope>NUCLEOTIDE SEQUENCE [LARGE SCALE GENOMIC DNA]</scope>
    <source>
        <strain evidence="2">R-o-18</strain>
        <tissue evidence="2">Leaf</tissue>
    </source>
</reference>
<protein>
    <submittedName>
        <fullName evidence="2">Uncharacterized protein</fullName>
    </submittedName>
</protein>
<gene>
    <name evidence="2" type="primary">A08g509340.1_BraROA</name>
    <name evidence="2" type="ORF">IGI04_031677</name>
</gene>
<dbReference type="Gene3D" id="3.10.20.30">
    <property type="match status" value="1"/>
</dbReference>
<dbReference type="EMBL" id="JADBGQ010000007">
    <property type="protein sequence ID" value="KAG5390136.1"/>
    <property type="molecule type" value="Genomic_DNA"/>
</dbReference>
<comment type="caution">
    <text evidence="2">The sequence shown here is derived from an EMBL/GenBank/DDBJ whole genome shotgun (WGS) entry which is preliminary data.</text>
</comment>
<dbReference type="Gene3D" id="3.40.50.300">
    <property type="entry name" value="P-loop containing nucleotide triphosphate hydrolases"/>
    <property type="match status" value="1"/>
</dbReference>
<accession>A0ABQ7LU89</accession>
<feature type="compositionally biased region" description="Basic and acidic residues" evidence="1">
    <location>
        <begin position="207"/>
        <end position="216"/>
    </location>
</feature>
<keyword evidence="3" id="KW-1185">Reference proteome</keyword>
<name>A0ABQ7LU89_BRACM</name>
<dbReference type="InterPro" id="IPR027417">
    <property type="entry name" value="P-loop_NTPase"/>
</dbReference>
<feature type="region of interest" description="Disordered" evidence="1">
    <location>
        <begin position="207"/>
        <end position="240"/>
    </location>
</feature>